<dbReference type="Proteomes" id="UP001319121">
    <property type="component" value="Chromosome"/>
</dbReference>
<evidence type="ECO:0000256" key="13">
    <source>
        <dbReference type="ARBA" id="ARBA00047540"/>
    </source>
</evidence>
<keyword evidence="10 14" id="KW-0472">Membrane</keyword>
<dbReference type="InterPro" id="IPR024320">
    <property type="entry name" value="LPG_synthase_C"/>
</dbReference>
<evidence type="ECO:0000259" key="15">
    <source>
        <dbReference type="Pfam" id="PF09924"/>
    </source>
</evidence>
<evidence type="ECO:0000256" key="6">
    <source>
        <dbReference type="ARBA" id="ARBA00022679"/>
    </source>
</evidence>
<feature type="transmembrane region" description="Helical" evidence="14">
    <location>
        <begin position="422"/>
        <end position="439"/>
    </location>
</feature>
<evidence type="ECO:0000313" key="17">
    <source>
        <dbReference type="Proteomes" id="UP001319121"/>
    </source>
</evidence>
<evidence type="ECO:0000256" key="10">
    <source>
        <dbReference type="ARBA" id="ARBA00023136"/>
    </source>
</evidence>
<evidence type="ECO:0000256" key="12">
    <source>
        <dbReference type="ARBA" id="ARBA00031899"/>
    </source>
</evidence>
<dbReference type="GO" id="GO:0046677">
    <property type="term" value="P:response to antibiotic"/>
    <property type="evidence" value="ECO:0007669"/>
    <property type="project" value="UniProtKB-KW"/>
</dbReference>
<dbReference type="KEGG" id="fku:FGKAn22_11240"/>
<sequence>MVEFKNTLHKLTPAISLVLFTVAILVVYHEIEVYHWRDIRHALHAFPVSLMTMCAALTLFSYIALSFYDYLALEYAGESLPYRRVLFTSFLSYAISNNVGHAWLSGGSMRYRLYSGWGMPGVSIAKVVLFCTVSYLLGAVTIMVGGYAFSPDRNLITDRLPPGSVQTAIMAGTILLITWWAIVAFYRKPLTIKGFCLEVPGFSLALRQLLAALLDLLLASLVMYLPLSHFTGMPFGDFLVLYIFAQLAGLISMVPGGIGIFEGSFIFLASGHYSAPHIIAALIIYRAVYYFMPLLLAGFMLAAYELRVQRIIEHRLVSTAINVIESAIPQIFSILLMLGGGVLLFSGATPALKDRLGWMEYLIPLPVMELSHLLGSVAGVALLLLSQAVRRRIDAAYFATIAMLALGIVASLGKGLDYEEAMFLGIMLALFIPVRKFFYRKSALLQLELSPQWLMLAAIVVLGSTWLGFFSYKHVEYSSELWWQFALHGDASRFLRSLVVILIVVTGFTGYRLLTRPALTLVLPTSAELDKAEAIARQSSETSPHLALTGDKYLLWSQSGRSFLMFAVTNQYWVSMGNPVGIPEEHDELAWKLRTLADRHDAKIAFYQVSKNHIPLYLDLGLALIKLGEEARVPLPSFSLEGNKRSGLRHSYNRQQREGLSFEIVPSSGVGAILPELQIISDRWMEDKKAREKRFSLGFFNADYLRRCAIALVKKDGCIIAFANLWELENKEELSIDLMRYEPEVPHGLMEYLLISLLLWGKEQGYQWFNLGMAPLSGLEQHPLAPLWNKIGNTIFRFGNEFYNFEGLYQYKNKFDPVWQPRYLAAPAGLSMASALLSVTTIISGNLKGVFTK</sequence>
<evidence type="ECO:0000256" key="8">
    <source>
        <dbReference type="ARBA" id="ARBA00022989"/>
    </source>
</evidence>
<dbReference type="InterPro" id="IPR022791">
    <property type="entry name" value="L-PG_synthase/AglD"/>
</dbReference>
<evidence type="ECO:0000256" key="4">
    <source>
        <dbReference type="ARBA" id="ARBA00021546"/>
    </source>
</evidence>
<feature type="transmembrane region" description="Helical" evidence="14">
    <location>
        <begin position="361"/>
        <end position="385"/>
    </location>
</feature>
<evidence type="ECO:0000256" key="1">
    <source>
        <dbReference type="ARBA" id="ARBA00004651"/>
    </source>
</evidence>
<dbReference type="EC" id="2.3.2.3" evidence="3"/>
<reference evidence="16 17" key="1">
    <citation type="submission" date="2019-03" db="EMBL/GenBank/DDBJ databases">
        <title>Complete genome sequence of Ferrigenium kumadai strain An22, a microaerophilic iron-oxidizing bacterium isolated from a paddy field soil.</title>
        <authorList>
            <person name="Watanabe T."/>
            <person name="Asakawa S."/>
        </authorList>
    </citation>
    <scope>NUCLEOTIDE SEQUENCE [LARGE SCALE GENOMIC DNA]</scope>
    <source>
        <strain evidence="16 17">An22</strain>
    </source>
</reference>
<feature type="transmembrane region" description="Helical" evidence="14">
    <location>
        <begin position="494"/>
        <end position="514"/>
    </location>
</feature>
<dbReference type="SUPFAM" id="SSF55729">
    <property type="entry name" value="Acyl-CoA N-acyltransferases (Nat)"/>
    <property type="match status" value="1"/>
</dbReference>
<dbReference type="GO" id="GO:0050071">
    <property type="term" value="F:phosphatidylglycerol lysyltransferase activity"/>
    <property type="evidence" value="ECO:0007669"/>
    <property type="project" value="UniProtKB-EC"/>
</dbReference>
<comment type="similarity">
    <text evidence="2">Belongs to the LPG synthase family.</text>
</comment>
<keyword evidence="7 14" id="KW-0812">Transmembrane</keyword>
<feature type="transmembrane region" description="Helical" evidence="14">
    <location>
        <begin position="239"/>
        <end position="258"/>
    </location>
</feature>
<keyword evidence="6" id="KW-0808">Transferase</keyword>
<feature type="domain" description="Phosphatidylglycerol lysyltransferase C-terminal" evidence="15">
    <location>
        <begin position="537"/>
        <end position="825"/>
    </location>
</feature>
<feature type="transmembrane region" description="Helical" evidence="14">
    <location>
        <begin position="290"/>
        <end position="306"/>
    </location>
</feature>
<feature type="transmembrane region" description="Helical" evidence="14">
    <location>
        <begin position="397"/>
        <end position="416"/>
    </location>
</feature>
<evidence type="ECO:0000256" key="9">
    <source>
        <dbReference type="ARBA" id="ARBA00023098"/>
    </source>
</evidence>
<dbReference type="PANTHER" id="PTHR34697">
    <property type="entry name" value="PHOSPHATIDYLGLYCEROL LYSYLTRANSFERASE"/>
    <property type="match status" value="1"/>
</dbReference>
<comment type="catalytic activity">
    <reaction evidence="13">
        <text>L-lysyl-tRNA(Lys) + a 1,2-diacyl-sn-glycero-3-phospho-(1'-sn-glycerol) = a 1,2-diacyl-sn-glycero-3-phospho-1'-(3'-O-L-lysyl)-sn-glycerol + tRNA(Lys)</text>
        <dbReference type="Rhea" id="RHEA:10668"/>
        <dbReference type="Rhea" id="RHEA-COMP:9696"/>
        <dbReference type="Rhea" id="RHEA-COMP:9697"/>
        <dbReference type="ChEBI" id="CHEBI:64716"/>
        <dbReference type="ChEBI" id="CHEBI:75792"/>
        <dbReference type="ChEBI" id="CHEBI:78442"/>
        <dbReference type="ChEBI" id="CHEBI:78529"/>
        <dbReference type="EC" id="2.3.2.3"/>
    </reaction>
</comment>
<dbReference type="PANTHER" id="PTHR34697:SF2">
    <property type="entry name" value="PHOSPHATIDYLGLYCEROL LYSYLTRANSFERASE"/>
    <property type="match status" value="1"/>
</dbReference>
<keyword evidence="5" id="KW-1003">Cell membrane</keyword>
<name>A0AAN1SZI4_9PROT</name>
<dbReference type="NCBIfam" id="NF033480">
    <property type="entry name" value="bifunc_MprF"/>
    <property type="match status" value="1"/>
</dbReference>
<evidence type="ECO:0000256" key="2">
    <source>
        <dbReference type="ARBA" id="ARBA00008627"/>
    </source>
</evidence>
<evidence type="ECO:0000256" key="11">
    <source>
        <dbReference type="ARBA" id="ARBA00023251"/>
    </source>
</evidence>
<dbReference type="Pfam" id="PF03706">
    <property type="entry name" value="LPG_synthase_TM"/>
    <property type="match status" value="1"/>
</dbReference>
<accession>A0AAN1SZI4</accession>
<gene>
    <name evidence="16" type="ORF">FGKAn22_11240</name>
</gene>
<dbReference type="EMBL" id="AP019536">
    <property type="protein sequence ID" value="BBI99431.1"/>
    <property type="molecule type" value="Genomic_DNA"/>
</dbReference>
<dbReference type="AlphaFoldDB" id="A0AAN1SZI4"/>
<evidence type="ECO:0000313" key="16">
    <source>
        <dbReference type="EMBL" id="BBI99431.1"/>
    </source>
</evidence>
<feature type="transmembrane region" description="Helical" evidence="14">
    <location>
        <begin position="206"/>
        <end position="227"/>
    </location>
</feature>
<keyword evidence="11" id="KW-0046">Antibiotic resistance</keyword>
<dbReference type="RefSeq" id="WP_212787008.1">
    <property type="nucleotide sequence ID" value="NZ_AP019536.1"/>
</dbReference>
<evidence type="ECO:0000256" key="14">
    <source>
        <dbReference type="SAM" id="Phobius"/>
    </source>
</evidence>
<protein>
    <recommendedName>
        <fullName evidence="4">Phosphatidylglycerol lysyltransferase</fullName>
        <ecNumber evidence="3">2.3.2.3</ecNumber>
    </recommendedName>
    <alternativeName>
        <fullName evidence="12">Lysylphosphatidylglycerol synthase</fullName>
    </alternativeName>
</protein>
<keyword evidence="8 14" id="KW-1133">Transmembrane helix</keyword>
<evidence type="ECO:0000256" key="5">
    <source>
        <dbReference type="ARBA" id="ARBA00022475"/>
    </source>
</evidence>
<keyword evidence="17" id="KW-1185">Reference proteome</keyword>
<keyword evidence="9" id="KW-0443">Lipid metabolism</keyword>
<feature type="transmembrane region" description="Helical" evidence="14">
    <location>
        <begin position="327"/>
        <end position="349"/>
    </location>
</feature>
<feature type="transmembrane region" description="Helical" evidence="14">
    <location>
        <begin position="127"/>
        <end position="148"/>
    </location>
</feature>
<dbReference type="InterPro" id="IPR051211">
    <property type="entry name" value="PG_lysyltransferase"/>
</dbReference>
<feature type="transmembrane region" description="Helical" evidence="14">
    <location>
        <begin position="12"/>
        <end position="31"/>
    </location>
</feature>
<feature type="transmembrane region" description="Helical" evidence="14">
    <location>
        <begin position="43"/>
        <end position="65"/>
    </location>
</feature>
<evidence type="ECO:0000256" key="7">
    <source>
        <dbReference type="ARBA" id="ARBA00022692"/>
    </source>
</evidence>
<comment type="subcellular location">
    <subcellularLocation>
        <location evidence="1">Cell membrane</location>
        <topology evidence="1">Multi-pass membrane protein</topology>
    </subcellularLocation>
</comment>
<dbReference type="InterPro" id="IPR016181">
    <property type="entry name" value="Acyl_CoA_acyltransferase"/>
</dbReference>
<evidence type="ECO:0000256" key="3">
    <source>
        <dbReference type="ARBA" id="ARBA00012014"/>
    </source>
</evidence>
<dbReference type="GO" id="GO:0006629">
    <property type="term" value="P:lipid metabolic process"/>
    <property type="evidence" value="ECO:0007669"/>
    <property type="project" value="UniProtKB-KW"/>
</dbReference>
<dbReference type="GO" id="GO:0005886">
    <property type="term" value="C:plasma membrane"/>
    <property type="evidence" value="ECO:0007669"/>
    <property type="project" value="UniProtKB-SubCell"/>
</dbReference>
<dbReference type="Pfam" id="PF09924">
    <property type="entry name" value="LPG_synthase_C"/>
    <property type="match status" value="1"/>
</dbReference>
<dbReference type="GO" id="GO:0055091">
    <property type="term" value="P:phospholipid homeostasis"/>
    <property type="evidence" value="ECO:0007669"/>
    <property type="project" value="TreeGrafter"/>
</dbReference>
<feature type="transmembrane region" description="Helical" evidence="14">
    <location>
        <begin position="451"/>
        <end position="474"/>
    </location>
</feature>
<feature type="transmembrane region" description="Helical" evidence="14">
    <location>
        <begin position="85"/>
        <end position="106"/>
    </location>
</feature>
<proteinExistence type="inferred from homology"/>
<feature type="transmembrane region" description="Helical" evidence="14">
    <location>
        <begin position="168"/>
        <end position="186"/>
    </location>
</feature>
<organism evidence="16 17">
    <name type="scientific">Ferrigenium kumadai</name>
    <dbReference type="NCBI Taxonomy" id="1682490"/>
    <lineage>
        <taxon>Bacteria</taxon>
        <taxon>Pseudomonadati</taxon>
        <taxon>Pseudomonadota</taxon>
        <taxon>Betaproteobacteria</taxon>
        <taxon>Nitrosomonadales</taxon>
        <taxon>Gallionellaceae</taxon>
        <taxon>Ferrigenium</taxon>
    </lineage>
</organism>